<dbReference type="GO" id="GO:0000466">
    <property type="term" value="P:maturation of 5.8S rRNA from tricistronic rRNA transcript (SSU-rRNA, 5.8S rRNA, LSU-rRNA)"/>
    <property type="evidence" value="ECO:0007669"/>
    <property type="project" value="TreeGrafter"/>
</dbReference>
<feature type="compositionally biased region" description="Basic residues" evidence="1">
    <location>
        <begin position="254"/>
        <end position="265"/>
    </location>
</feature>
<feature type="region of interest" description="Disordered" evidence="1">
    <location>
        <begin position="228"/>
        <end position="280"/>
    </location>
</feature>
<keyword evidence="4" id="KW-1185">Reference proteome</keyword>
<dbReference type="PANTHER" id="PTHR37792">
    <property type="entry name" value="RIBONUCLEASE MRP PROTEIN SUBUNIT RMP1"/>
    <property type="match status" value="1"/>
</dbReference>
<sequence>MPQFQRLRNDQLATNMTLHRKPHGPSLLLSSPSTCSALHNGKNAYTEVPTDELRAILSTILPLLDAFNHRHRNQHRASFWWSTFGNFRRSLARLARALQHQVPDNKRHGIDHVSARVTWLNSHFLPRAFVAFSQLVTDNQHAPLGLLLLAVLSQVHGVCAKWEPPDKRVALAEQVAKGVQRVEQSSRLDIYPAEATDRGTAISRNTFLGGVQQHAPTADTVAPKKALRTASEQVAQPSTNEPGFEESKVEKREKKQGKKKKKKKNNKEGDTLSSLFGSLA</sequence>
<dbReference type="Proteomes" id="UP000732380">
    <property type="component" value="Unassembled WGS sequence"/>
</dbReference>
<dbReference type="PANTHER" id="PTHR37792:SF1">
    <property type="entry name" value="RIBONUCLEASE MRP PROTEIN SUBUNIT RMP1"/>
    <property type="match status" value="1"/>
</dbReference>
<dbReference type="Pfam" id="PF20945">
    <property type="entry name" value="RMP1"/>
    <property type="match status" value="1"/>
</dbReference>
<dbReference type="GO" id="GO:0000172">
    <property type="term" value="C:ribonuclease MRP complex"/>
    <property type="evidence" value="ECO:0007669"/>
    <property type="project" value="InterPro"/>
</dbReference>
<evidence type="ECO:0000313" key="4">
    <source>
        <dbReference type="Proteomes" id="UP000732380"/>
    </source>
</evidence>
<dbReference type="CDD" id="cd22573">
    <property type="entry name" value="RMP1_RBD"/>
    <property type="match status" value="1"/>
</dbReference>
<evidence type="ECO:0000256" key="1">
    <source>
        <dbReference type="SAM" id="MobiDB-lite"/>
    </source>
</evidence>
<reference evidence="3 4" key="1">
    <citation type="journal article" date="2020" name="bioRxiv">
        <title>Whole genome comparisons of ergot fungi reveals the divergence and evolution of species within the genus Claviceps are the result of varying mechanisms driving genome evolution and host range expansion.</title>
        <authorList>
            <person name="Wyka S.A."/>
            <person name="Mondo S.J."/>
            <person name="Liu M."/>
            <person name="Dettman J."/>
            <person name="Nalam V."/>
            <person name="Broders K.D."/>
        </authorList>
    </citation>
    <scope>NUCLEOTIDE SEQUENCE [LARGE SCALE GENOMIC DNA]</scope>
    <source>
        <strain evidence="3 4">LM576</strain>
    </source>
</reference>
<gene>
    <name evidence="3" type="ORF">E4U13_005858</name>
</gene>
<proteinExistence type="predicted"/>
<dbReference type="GO" id="GO:0042134">
    <property type="term" value="F:rRNA primary transcript binding"/>
    <property type="evidence" value="ECO:0007669"/>
    <property type="project" value="InterPro"/>
</dbReference>
<dbReference type="AlphaFoldDB" id="A0A9P7Q5M5"/>
<evidence type="ECO:0000259" key="2">
    <source>
        <dbReference type="Pfam" id="PF20945"/>
    </source>
</evidence>
<feature type="compositionally biased region" description="Polar residues" evidence="1">
    <location>
        <begin position="271"/>
        <end position="280"/>
    </location>
</feature>
<evidence type="ECO:0000313" key="3">
    <source>
        <dbReference type="EMBL" id="KAG6120839.1"/>
    </source>
</evidence>
<feature type="domain" description="RNase MRP protein 1 RNA binding" evidence="2">
    <location>
        <begin position="63"/>
        <end position="154"/>
    </location>
</feature>
<organism evidence="3 4">
    <name type="scientific">Claviceps humidiphila</name>
    <dbReference type="NCBI Taxonomy" id="1294629"/>
    <lineage>
        <taxon>Eukaryota</taxon>
        <taxon>Fungi</taxon>
        <taxon>Dikarya</taxon>
        <taxon>Ascomycota</taxon>
        <taxon>Pezizomycotina</taxon>
        <taxon>Sordariomycetes</taxon>
        <taxon>Hypocreomycetidae</taxon>
        <taxon>Hypocreales</taxon>
        <taxon>Clavicipitaceae</taxon>
        <taxon>Claviceps</taxon>
    </lineage>
</organism>
<feature type="compositionally biased region" description="Polar residues" evidence="1">
    <location>
        <begin position="230"/>
        <end position="241"/>
    </location>
</feature>
<comment type="caution">
    <text evidence="3">The sequence shown here is derived from an EMBL/GenBank/DDBJ whole genome shotgun (WGS) entry which is preliminary data.</text>
</comment>
<dbReference type="InterPro" id="IPR047204">
    <property type="entry name" value="RMP1_RBD"/>
</dbReference>
<dbReference type="EMBL" id="SRQM01000049">
    <property type="protein sequence ID" value="KAG6120839.1"/>
    <property type="molecule type" value="Genomic_DNA"/>
</dbReference>
<dbReference type="InterPro" id="IPR047205">
    <property type="entry name" value="RMP1"/>
</dbReference>
<dbReference type="GO" id="GO:0000294">
    <property type="term" value="P:nuclear-transcribed mRNA catabolic process, RNase MRP-dependent"/>
    <property type="evidence" value="ECO:0007669"/>
    <property type="project" value="TreeGrafter"/>
</dbReference>
<name>A0A9P7Q5M5_9HYPO</name>
<accession>A0A9P7Q5M5</accession>
<protein>
    <recommendedName>
        <fullName evidence="2">RNase MRP protein 1 RNA binding domain-containing protein</fullName>
    </recommendedName>
</protein>